<reference evidence="3" key="2">
    <citation type="submission" date="2020-05" db="EMBL/GenBank/DDBJ databases">
        <authorList>
            <person name="Kim H.-S."/>
            <person name="Proctor R.H."/>
            <person name="Brown D.W."/>
        </authorList>
    </citation>
    <scope>NUCLEOTIDE SEQUENCE</scope>
    <source>
        <strain evidence="3">NRRL 45417</strain>
    </source>
</reference>
<protein>
    <recommendedName>
        <fullName evidence="2">Ubiquitin-like domain-containing protein</fullName>
    </recommendedName>
</protein>
<name>A0A8H4WQD4_9HYPO</name>
<dbReference type="AlphaFoldDB" id="A0A8H4WQD4"/>
<dbReference type="Proteomes" id="UP000604273">
    <property type="component" value="Unassembled WGS sequence"/>
</dbReference>
<keyword evidence="4" id="KW-1185">Reference proteome</keyword>
<dbReference type="OrthoDB" id="5431013at2759"/>
<reference evidence="3" key="1">
    <citation type="journal article" date="2020" name="BMC Genomics">
        <title>Correction to: Identification and distribution of gene clusters required for synthesis of sphingolipid metabolism inhibitors in diverse species of the filamentous fungus Fusarium.</title>
        <authorList>
            <person name="Kim H.S."/>
            <person name="Lohmar J.M."/>
            <person name="Busman M."/>
            <person name="Brown D.W."/>
            <person name="Naumann T.A."/>
            <person name="Divon H.H."/>
            <person name="Lysoe E."/>
            <person name="Uhlig S."/>
            <person name="Proctor R.H."/>
        </authorList>
    </citation>
    <scope>NUCLEOTIDE SEQUENCE</scope>
    <source>
        <strain evidence="3">NRRL 45417</strain>
    </source>
</reference>
<gene>
    <name evidence="3" type="ORF">FGADI_10784</name>
</gene>
<feature type="compositionally biased region" description="Polar residues" evidence="1">
    <location>
        <begin position="278"/>
        <end position="288"/>
    </location>
</feature>
<proteinExistence type="predicted"/>
<dbReference type="EMBL" id="JABFAI010000300">
    <property type="protein sequence ID" value="KAF4946968.1"/>
    <property type="molecule type" value="Genomic_DNA"/>
</dbReference>
<dbReference type="InterPro" id="IPR054464">
    <property type="entry name" value="ULD_fung"/>
</dbReference>
<evidence type="ECO:0000313" key="3">
    <source>
        <dbReference type="EMBL" id="KAF4946968.1"/>
    </source>
</evidence>
<dbReference type="Pfam" id="PF22893">
    <property type="entry name" value="ULD_2"/>
    <property type="match status" value="1"/>
</dbReference>
<organism evidence="3 4">
    <name type="scientific">Fusarium gaditjirri</name>
    <dbReference type="NCBI Taxonomy" id="282569"/>
    <lineage>
        <taxon>Eukaryota</taxon>
        <taxon>Fungi</taxon>
        <taxon>Dikarya</taxon>
        <taxon>Ascomycota</taxon>
        <taxon>Pezizomycotina</taxon>
        <taxon>Sordariomycetes</taxon>
        <taxon>Hypocreomycetidae</taxon>
        <taxon>Hypocreales</taxon>
        <taxon>Nectriaceae</taxon>
        <taxon>Fusarium</taxon>
        <taxon>Fusarium nisikadoi species complex</taxon>
    </lineage>
</organism>
<comment type="caution">
    <text evidence="3">The sequence shown here is derived from an EMBL/GenBank/DDBJ whole genome shotgun (WGS) entry which is preliminary data.</text>
</comment>
<feature type="region of interest" description="Disordered" evidence="1">
    <location>
        <begin position="261"/>
        <end position="290"/>
    </location>
</feature>
<feature type="domain" description="Ubiquitin-like" evidence="2">
    <location>
        <begin position="437"/>
        <end position="517"/>
    </location>
</feature>
<accession>A0A8H4WQD4</accession>
<evidence type="ECO:0000259" key="2">
    <source>
        <dbReference type="Pfam" id="PF22893"/>
    </source>
</evidence>
<evidence type="ECO:0000313" key="4">
    <source>
        <dbReference type="Proteomes" id="UP000604273"/>
    </source>
</evidence>
<sequence length="649" mass="73036">MAHSDIEPVAKLGLSLASSLQVHSEANRRARQRLPKLINLINSTALTLTKIDDLIQENADAFTKKCLQDITRLTAACEKIYIGIVVMLVRQTENVVGDKEIKEIPREETEKYLHCIARTNVWRYESWEQLEVQLRYFRHRLTQIKFELMLRYLLGSIAHHQTQAHARAPGSFDTECTIRQLAEQVASQRASHYKYWSKKVAKWTVVTPPLPSSNVSLTRVDSTCTVSSWTDAKVSCSTPTIALDTKVEEIKPVEIIPIAQTPTLEPSKDTEVADDSAAETSSKPTQIDQEPIKEHGSSILTTTRNWIKRILMPGSHDEWKDQDLEIWQIDLGVHLNSVPAKQFKRLELDDKHVRSALAQATSKSRWRKRPELLEQYGSLDQRIRQRIDEGINAAKQSSFRERTWIAMLIASPQFKHKFEAAVPADASISLFFRIGDEVEPVHVLDPHSGKKLAFPYEGCKDLDLLHKRVSDLNSGFSMALMLREGKFVFCIDDGTIISDEAWESLRRPGMTLKIRYSPPPMSMPMPPGWPGPGPRTYNPPGGIPPNITRPMNIGPSGNCPPTITTTSDGLSVSTRSSPTMKQIHGEMEELLRLSDLWSPDPDTIGTDLGRLLGLWTNAPDTHAIVTDDSASEWNCSTEDSDYSSRSIYD</sequence>
<evidence type="ECO:0000256" key="1">
    <source>
        <dbReference type="SAM" id="MobiDB-lite"/>
    </source>
</evidence>